<feature type="transmembrane region" description="Helical" evidence="2">
    <location>
        <begin position="24"/>
        <end position="46"/>
    </location>
</feature>
<dbReference type="EMBL" id="JABZMK010000025">
    <property type="protein sequence ID" value="MBF1129445.1"/>
    <property type="molecule type" value="Genomic_DNA"/>
</dbReference>
<keyword evidence="2" id="KW-0812">Transmembrane</keyword>
<feature type="transmembrane region" description="Helical" evidence="2">
    <location>
        <begin position="52"/>
        <end position="71"/>
    </location>
</feature>
<evidence type="ECO:0000256" key="2">
    <source>
        <dbReference type="SAM" id="Phobius"/>
    </source>
</evidence>
<name>A0A930BAM6_9FIRM</name>
<proteinExistence type="predicted"/>
<dbReference type="Proteomes" id="UP000757890">
    <property type="component" value="Unassembled WGS sequence"/>
</dbReference>
<organism evidence="3 4">
    <name type="scientific">Dialister invisus</name>
    <dbReference type="NCBI Taxonomy" id="218538"/>
    <lineage>
        <taxon>Bacteria</taxon>
        <taxon>Bacillati</taxon>
        <taxon>Bacillota</taxon>
        <taxon>Negativicutes</taxon>
        <taxon>Veillonellales</taxon>
        <taxon>Veillonellaceae</taxon>
        <taxon>Dialister</taxon>
    </lineage>
</organism>
<keyword evidence="2" id="KW-0472">Membrane</keyword>
<feature type="region of interest" description="Disordered" evidence="1">
    <location>
        <begin position="246"/>
        <end position="280"/>
    </location>
</feature>
<keyword evidence="2" id="KW-1133">Transmembrane helix</keyword>
<sequence>MAQTKKTKAGEKDFSASSTPSRKYLIAAYIGGLALAGYAVRLAWVYMTYHVLPLQGIILFIIAACFLLNVVTAKCTYTLGEEGLTLQKKSLFQNRTIYVAYKDIFGVHHFKNQLMKPATYRYTRHMYSQLDNREIWSLLYDIGEVEKIGRIMMTGSAAFWHEFSLRLPDRVAIPQEEVIAYVYQEMREKLIASGKVPPELLQKLKEAEAADAEDDMTFEEGIEQLRQEGTDMGGSDYEVTLEDIKEKEGFNEEEYNTAKHDSAETEAAEKKTEAETNTKK</sequence>
<evidence type="ECO:0000313" key="3">
    <source>
        <dbReference type="EMBL" id="MBF1129445.1"/>
    </source>
</evidence>
<reference evidence="3" key="1">
    <citation type="submission" date="2020-04" db="EMBL/GenBank/DDBJ databases">
        <title>Deep metagenomics examines the oral microbiome during advanced dental caries in children, revealing novel taxa and co-occurrences with host molecules.</title>
        <authorList>
            <person name="Baker J.L."/>
            <person name="Morton J.T."/>
            <person name="Dinis M."/>
            <person name="Alvarez R."/>
            <person name="Tran N.C."/>
            <person name="Knight R."/>
            <person name="Edlund A."/>
        </authorList>
    </citation>
    <scope>NUCLEOTIDE SEQUENCE</scope>
    <source>
        <strain evidence="3">JCVI_32_bin.14</strain>
    </source>
</reference>
<evidence type="ECO:0000313" key="4">
    <source>
        <dbReference type="Proteomes" id="UP000757890"/>
    </source>
</evidence>
<protein>
    <submittedName>
        <fullName evidence="3">Uncharacterized protein</fullName>
    </submittedName>
</protein>
<gene>
    <name evidence="3" type="ORF">HXL70_05295</name>
</gene>
<evidence type="ECO:0000256" key="1">
    <source>
        <dbReference type="SAM" id="MobiDB-lite"/>
    </source>
</evidence>
<comment type="caution">
    <text evidence="3">The sequence shown here is derived from an EMBL/GenBank/DDBJ whole genome shotgun (WGS) entry which is preliminary data.</text>
</comment>
<dbReference type="AlphaFoldDB" id="A0A930BAM6"/>
<accession>A0A930BAM6</accession>